<dbReference type="GO" id="GO:0003677">
    <property type="term" value="F:DNA binding"/>
    <property type="evidence" value="ECO:0007669"/>
    <property type="project" value="InterPro"/>
</dbReference>
<evidence type="ECO:0000259" key="1">
    <source>
        <dbReference type="PROSITE" id="PS50943"/>
    </source>
</evidence>
<accession>A0A264VVM2</accession>
<evidence type="ECO:0000313" key="2">
    <source>
        <dbReference type="EMBL" id="OZS75361.1"/>
    </source>
</evidence>
<reference evidence="2 3" key="1">
    <citation type="submission" date="2017-07" db="EMBL/GenBank/DDBJ databases">
        <title>blaIMP-27 on transferable plasmids in Proteus mirabilis and Providencia rettgeri.</title>
        <authorList>
            <person name="Potter R."/>
        </authorList>
    </citation>
    <scope>NUCLEOTIDE SEQUENCE [LARGE SCALE GENOMIC DNA]</scope>
    <source>
        <strain evidence="2 3">PR1</strain>
    </source>
</reference>
<feature type="domain" description="HTH cro/C1-type" evidence="1">
    <location>
        <begin position="17"/>
        <end position="73"/>
    </location>
</feature>
<dbReference type="AlphaFoldDB" id="A0A264VVM2"/>
<evidence type="ECO:0000313" key="3">
    <source>
        <dbReference type="Proteomes" id="UP000216001"/>
    </source>
</evidence>
<dbReference type="Pfam" id="PF01381">
    <property type="entry name" value="HTH_3"/>
    <property type="match status" value="1"/>
</dbReference>
<name>A0A264VVM2_PRORE</name>
<comment type="caution">
    <text evidence="2">The sequence shown here is derived from an EMBL/GenBank/DDBJ whole genome shotgun (WGS) entry which is preliminary data.</text>
</comment>
<dbReference type="Gene3D" id="1.10.260.40">
    <property type="entry name" value="lambda repressor-like DNA-binding domains"/>
    <property type="match status" value="1"/>
</dbReference>
<dbReference type="RefSeq" id="WP_094961262.1">
    <property type="nucleotide sequence ID" value="NZ_CP082351.1"/>
</dbReference>
<dbReference type="Proteomes" id="UP000216001">
    <property type="component" value="Unassembled WGS sequence"/>
</dbReference>
<dbReference type="InterPro" id="IPR001387">
    <property type="entry name" value="Cro/C1-type_HTH"/>
</dbReference>
<dbReference type="InterPro" id="IPR010982">
    <property type="entry name" value="Lambda_DNA-bd_dom_sf"/>
</dbReference>
<proteinExistence type="predicted"/>
<dbReference type="CDD" id="cd00093">
    <property type="entry name" value="HTH_XRE"/>
    <property type="match status" value="1"/>
</dbReference>
<dbReference type="SMART" id="SM00530">
    <property type="entry name" value="HTH_XRE"/>
    <property type="match status" value="1"/>
</dbReference>
<dbReference type="SUPFAM" id="SSF47413">
    <property type="entry name" value="lambda repressor-like DNA-binding domains"/>
    <property type="match status" value="1"/>
</dbReference>
<dbReference type="EMBL" id="NOWC01000006">
    <property type="protein sequence ID" value="OZS75361.1"/>
    <property type="molecule type" value="Genomic_DNA"/>
</dbReference>
<dbReference type="PROSITE" id="PS50943">
    <property type="entry name" value="HTH_CROC1"/>
    <property type="match status" value="1"/>
</dbReference>
<gene>
    <name evidence="2" type="ORF">CHI95_07615</name>
</gene>
<organism evidence="2 3">
    <name type="scientific">Providencia rettgeri</name>
    <dbReference type="NCBI Taxonomy" id="587"/>
    <lineage>
        <taxon>Bacteria</taxon>
        <taxon>Pseudomonadati</taxon>
        <taxon>Pseudomonadota</taxon>
        <taxon>Gammaproteobacteria</taxon>
        <taxon>Enterobacterales</taxon>
        <taxon>Morganellaceae</taxon>
        <taxon>Providencia</taxon>
    </lineage>
</organism>
<protein>
    <recommendedName>
        <fullName evidence="1">HTH cro/C1-type domain-containing protein</fullName>
    </recommendedName>
</protein>
<sequence>MPAKPLTEEQKFDAARLKALFQAQEGLTQAVLADDLGFANQSAVSQYLNGRIPLNVEVAIKFADRFRCSVSDFSPSLQNEINKIAKYCTEQQTPPETTADARSHLVASSFISAPEEKKILVETILQGVNSEWLDPDARAYLDSLELRILRWDQSRKSTLTSQRFKA</sequence>